<dbReference type="PANTHER" id="PTHR40590">
    <property type="entry name" value="CYTOPLASMIC PROTEIN-RELATED"/>
    <property type="match status" value="1"/>
</dbReference>
<dbReference type="InterPro" id="IPR002816">
    <property type="entry name" value="TraB/PrgY/GumN_fam"/>
</dbReference>
<accession>A0ABT3GH77</accession>
<dbReference type="PANTHER" id="PTHR40590:SF1">
    <property type="entry name" value="CYTOPLASMIC PROTEIN"/>
    <property type="match status" value="1"/>
</dbReference>
<dbReference type="EMBL" id="JAPDDT010000003">
    <property type="protein sequence ID" value="MCW1922670.1"/>
    <property type="molecule type" value="Genomic_DNA"/>
</dbReference>
<dbReference type="Proteomes" id="UP001320876">
    <property type="component" value="Unassembled WGS sequence"/>
</dbReference>
<dbReference type="RefSeq" id="WP_264486778.1">
    <property type="nucleotide sequence ID" value="NZ_JAPDDT010000003.1"/>
</dbReference>
<sequence length="260" mass="28634">MLWTIDGTPHRILGSIHVLPRDVEMPEWVSRAHDGVGRIVLEADATATDKFLEVGIDRSGAHLNFPGSRALYQQAAEILAAAGTAIPFDGMRPWRAALFVAFRLQSAALGISPEKGVEHALRQIVAQRELRIAFLEEPSRAFDIFDSTVEADGGTALMERLVRDPGLAERELVRTITAWLRSDLTDLAAIQAERISQFPRVFEPLFNGRNLEWLPKVMDMVRDETPTLFAVGAIHTVGPASLLAHLQRNGIPCTLQTSNG</sequence>
<proteinExistence type="predicted"/>
<evidence type="ECO:0000313" key="1">
    <source>
        <dbReference type="EMBL" id="MCW1922670.1"/>
    </source>
</evidence>
<dbReference type="CDD" id="cd14789">
    <property type="entry name" value="Tiki"/>
    <property type="match status" value="1"/>
</dbReference>
<evidence type="ECO:0000313" key="2">
    <source>
        <dbReference type="Proteomes" id="UP001320876"/>
    </source>
</evidence>
<keyword evidence="2" id="KW-1185">Reference proteome</keyword>
<dbReference type="Pfam" id="PF01963">
    <property type="entry name" value="TraB_PrgY_gumN"/>
    <property type="match status" value="1"/>
</dbReference>
<gene>
    <name evidence="1" type="ORF">OKA05_08895</name>
</gene>
<reference evidence="1 2" key="1">
    <citation type="submission" date="2022-10" db="EMBL/GenBank/DDBJ databases">
        <title>Luteolibacter arcticus strain CCTCC AB 2014275, whole genome shotgun sequencing project.</title>
        <authorList>
            <person name="Zhao G."/>
            <person name="Shen L."/>
        </authorList>
    </citation>
    <scope>NUCLEOTIDE SEQUENCE [LARGE SCALE GENOMIC DNA]</scope>
    <source>
        <strain evidence="1 2">CCTCC AB 2014275</strain>
    </source>
</reference>
<name>A0ABT3GH77_9BACT</name>
<protein>
    <submittedName>
        <fullName evidence="1">TraB/GumN family protein</fullName>
    </submittedName>
</protein>
<comment type="caution">
    <text evidence="1">The sequence shown here is derived from an EMBL/GenBank/DDBJ whole genome shotgun (WGS) entry which is preliminary data.</text>
</comment>
<organism evidence="1 2">
    <name type="scientific">Luteolibacter arcticus</name>
    <dbReference type="NCBI Taxonomy" id="1581411"/>
    <lineage>
        <taxon>Bacteria</taxon>
        <taxon>Pseudomonadati</taxon>
        <taxon>Verrucomicrobiota</taxon>
        <taxon>Verrucomicrobiia</taxon>
        <taxon>Verrucomicrobiales</taxon>
        <taxon>Verrucomicrobiaceae</taxon>
        <taxon>Luteolibacter</taxon>
    </lineage>
</organism>
<dbReference type="InterPro" id="IPR047111">
    <property type="entry name" value="YbaP-like"/>
</dbReference>